<dbReference type="InterPro" id="IPR035418">
    <property type="entry name" value="AraC-bd_2"/>
</dbReference>
<evidence type="ECO:0000256" key="2">
    <source>
        <dbReference type="ARBA" id="ARBA00023125"/>
    </source>
</evidence>
<organism evidence="5 6">
    <name type="scientific">Jiangella ureilytica</name>
    <dbReference type="NCBI Taxonomy" id="2530374"/>
    <lineage>
        <taxon>Bacteria</taxon>
        <taxon>Bacillati</taxon>
        <taxon>Actinomycetota</taxon>
        <taxon>Actinomycetes</taxon>
        <taxon>Jiangellales</taxon>
        <taxon>Jiangellaceae</taxon>
        <taxon>Jiangella</taxon>
    </lineage>
</organism>
<dbReference type="RefSeq" id="WP_131979539.1">
    <property type="nucleotide sequence ID" value="NZ_SMKL01000006.1"/>
</dbReference>
<sequence length="326" mass="36753">MTTMPLDRYPVFQSHELDHAREVVGRIFTPHRLDLLGRSTEIDARMNTRRIDRISANYITYGGDVVIEPGELGSFFVVQVPLTGHSLILYGNEELLSTPDTASVISPTIPLTQRWSADCSQLILRLERSALEAHLRDMIGAPLPAPVRFELGMDVSAGPGRSWLSVFRLLVEELDRPDHSMLNKQVVASEYEDWLMTGLLLSQPHNYTALLDDTTRTPVPHRAVTIVRELIESHPEWRHTVTSLAREAQVSVRSLQLGFRLHLGTTPRAYLTQVRMQRAHEELLAAQRDTTTVNAVVARWGLGHPGRFARAYNARYGELPSETLAR</sequence>
<evidence type="ECO:0000256" key="3">
    <source>
        <dbReference type="ARBA" id="ARBA00023163"/>
    </source>
</evidence>
<feature type="domain" description="HTH araC/xylS-type" evidence="4">
    <location>
        <begin position="225"/>
        <end position="326"/>
    </location>
</feature>
<dbReference type="GO" id="GO:0003700">
    <property type="term" value="F:DNA-binding transcription factor activity"/>
    <property type="evidence" value="ECO:0007669"/>
    <property type="project" value="InterPro"/>
</dbReference>
<dbReference type="Proteomes" id="UP000295621">
    <property type="component" value="Unassembled WGS sequence"/>
</dbReference>
<keyword evidence="6" id="KW-1185">Reference proteome</keyword>
<keyword evidence="2" id="KW-0238">DNA-binding</keyword>
<dbReference type="Pfam" id="PF14525">
    <property type="entry name" value="AraC_binding_2"/>
    <property type="match status" value="1"/>
</dbReference>
<evidence type="ECO:0000259" key="4">
    <source>
        <dbReference type="PROSITE" id="PS01124"/>
    </source>
</evidence>
<evidence type="ECO:0000313" key="6">
    <source>
        <dbReference type="Proteomes" id="UP000295621"/>
    </source>
</evidence>
<dbReference type="EMBL" id="SMKL01000006">
    <property type="protein sequence ID" value="TDC53989.1"/>
    <property type="molecule type" value="Genomic_DNA"/>
</dbReference>
<dbReference type="AlphaFoldDB" id="A0A4R4RX80"/>
<dbReference type="Gene3D" id="1.10.10.60">
    <property type="entry name" value="Homeodomain-like"/>
    <property type="match status" value="1"/>
</dbReference>
<protein>
    <submittedName>
        <fullName evidence="5">AraC family transcriptional regulator</fullName>
    </submittedName>
</protein>
<comment type="caution">
    <text evidence="5">The sequence shown here is derived from an EMBL/GenBank/DDBJ whole genome shotgun (WGS) entry which is preliminary data.</text>
</comment>
<dbReference type="InterPro" id="IPR050204">
    <property type="entry name" value="AraC_XylS_family_regulators"/>
</dbReference>
<dbReference type="SUPFAM" id="SSF46689">
    <property type="entry name" value="Homeodomain-like"/>
    <property type="match status" value="1"/>
</dbReference>
<gene>
    <name evidence="5" type="ORF">E1212_04175</name>
</gene>
<dbReference type="PANTHER" id="PTHR46796">
    <property type="entry name" value="HTH-TYPE TRANSCRIPTIONAL ACTIVATOR RHAS-RELATED"/>
    <property type="match status" value="1"/>
</dbReference>
<keyword evidence="3" id="KW-0804">Transcription</keyword>
<dbReference type="GO" id="GO:0043565">
    <property type="term" value="F:sequence-specific DNA binding"/>
    <property type="evidence" value="ECO:0007669"/>
    <property type="project" value="InterPro"/>
</dbReference>
<name>A0A4R4RX80_9ACTN</name>
<dbReference type="PANTHER" id="PTHR46796:SF12">
    <property type="entry name" value="HTH-TYPE DNA-BINDING TRANSCRIPTIONAL ACTIVATOR EUTR"/>
    <property type="match status" value="1"/>
</dbReference>
<evidence type="ECO:0000256" key="1">
    <source>
        <dbReference type="ARBA" id="ARBA00023015"/>
    </source>
</evidence>
<accession>A0A4R4RX80</accession>
<dbReference type="SMART" id="SM00342">
    <property type="entry name" value="HTH_ARAC"/>
    <property type="match status" value="1"/>
</dbReference>
<evidence type="ECO:0000313" key="5">
    <source>
        <dbReference type="EMBL" id="TDC53989.1"/>
    </source>
</evidence>
<keyword evidence="1" id="KW-0805">Transcription regulation</keyword>
<dbReference type="OrthoDB" id="5464689at2"/>
<dbReference type="InterPro" id="IPR018060">
    <property type="entry name" value="HTH_AraC"/>
</dbReference>
<dbReference type="Pfam" id="PF12833">
    <property type="entry name" value="HTH_18"/>
    <property type="match status" value="1"/>
</dbReference>
<dbReference type="PROSITE" id="PS01124">
    <property type="entry name" value="HTH_ARAC_FAMILY_2"/>
    <property type="match status" value="1"/>
</dbReference>
<reference evidence="5 6" key="1">
    <citation type="submission" date="2019-02" db="EMBL/GenBank/DDBJ databases">
        <title>Draft genome sequences of novel Actinobacteria.</title>
        <authorList>
            <person name="Sahin N."/>
            <person name="Ay H."/>
            <person name="Saygin H."/>
        </authorList>
    </citation>
    <scope>NUCLEOTIDE SEQUENCE [LARGE SCALE GENOMIC DNA]</scope>
    <source>
        <strain evidence="5 6">KC603</strain>
    </source>
</reference>
<dbReference type="InterPro" id="IPR009057">
    <property type="entry name" value="Homeodomain-like_sf"/>
</dbReference>
<proteinExistence type="predicted"/>